<name>A0A0L1JNY8_9RHOB</name>
<evidence type="ECO:0000313" key="1">
    <source>
        <dbReference type="EMBL" id="KNG93138.1"/>
    </source>
</evidence>
<organism evidence="1 2">
    <name type="scientific">Pseudaestuariivita atlantica</name>
    <dbReference type="NCBI Taxonomy" id="1317121"/>
    <lineage>
        <taxon>Bacteria</taxon>
        <taxon>Pseudomonadati</taxon>
        <taxon>Pseudomonadota</taxon>
        <taxon>Alphaproteobacteria</taxon>
        <taxon>Rhodobacterales</taxon>
        <taxon>Paracoccaceae</taxon>
        <taxon>Pseudaestuariivita</taxon>
    </lineage>
</organism>
<dbReference type="PATRIC" id="fig|1317121.7.peg.3657"/>
<evidence type="ECO:0000313" key="2">
    <source>
        <dbReference type="Proteomes" id="UP000036938"/>
    </source>
</evidence>
<keyword evidence="2" id="KW-1185">Reference proteome</keyword>
<gene>
    <name evidence="1" type="ORF">ATO11_14665</name>
</gene>
<dbReference type="AlphaFoldDB" id="A0A0L1JNY8"/>
<dbReference type="EMBL" id="AQQZ01000006">
    <property type="protein sequence ID" value="KNG93138.1"/>
    <property type="molecule type" value="Genomic_DNA"/>
</dbReference>
<reference evidence="1 2" key="1">
    <citation type="journal article" date="2015" name="Int. J. Syst. Evol. Microbiol.">
        <title>Aestuariivita atlantica sp. nov., isolated from deep sea sediment of the Atlantic Ocean.</title>
        <authorList>
            <person name="Li G."/>
            <person name="Lai Q."/>
            <person name="Du Y."/>
            <person name="Liu X."/>
            <person name="Sun F."/>
            <person name="Shao Z."/>
        </authorList>
    </citation>
    <scope>NUCLEOTIDE SEQUENCE [LARGE SCALE GENOMIC DNA]</scope>
    <source>
        <strain evidence="1 2">22II-S11-z3</strain>
    </source>
</reference>
<comment type="caution">
    <text evidence="1">The sequence shown here is derived from an EMBL/GenBank/DDBJ whole genome shotgun (WGS) entry which is preliminary data.</text>
</comment>
<dbReference type="STRING" id="1317121.ATO11_14665"/>
<protein>
    <recommendedName>
        <fullName evidence="3">AsmA-like C-terminal domain-containing protein</fullName>
    </recommendedName>
</protein>
<proteinExistence type="predicted"/>
<dbReference type="Proteomes" id="UP000036938">
    <property type="component" value="Unassembled WGS sequence"/>
</dbReference>
<sequence>MGRAALWLLCIAVVLGVAGGGLALTLPGRAFEAPAWVERRVEARLQELLPQHDIRVSRMRVAFEDDLRPRIGLQDVELSDLQGLTRLSLNDIDLGLSFGAVAQGQVRARDLHVSGVVVAVGRARDGTLDLSFGQGGGARAQFSDLPSALEAVTTTLNDPRLDGMERVLLDGLTIRYDDARAGRNWTVDGGRVDVTREDRDVTVAGSFAVLGGRSYVASLEAEMTTDLDTGKSRFALDVADFAAQDLATQSPALAWLDVLRAPISGTLSGEIGQRGGLSPLQASLTLGEGVVQPTEATRPIPFRSARTGFVYDPASGELQFDLLDLDSAWLSLGGRGQVLLGDIRNGLPTAYTGQFQLDHVAGTMGDVFDGERELGAANLALKVTLDPFEVKLGQAVLRDPFLPVTVRGRAAAGPDGWVYGLEAVAERLEAPRVMELWPAEFKKKTRDWVATNVPEAILSNVQFAMRNGEPGADQKVNLYLGFGFDDARVRFMKTLPPIEDGSGQFTLYDGRLAVSARGGHITAPEGGRIEVGGTEYVMPDLRLRPNPAEIALQGEGPVTAILSLLDQPPFRFLTKAGQPVTLAREGRARFEGDIALPIKPKLAPGEVTYAFSGTATGVVSDTLIKGRTLAASSLDVTVDPEAIVIAGKGLLSDVPFDGSWRQPLGKPGVPGEVKARVTLSDSGLRAFGITLPKGTLSGQGTGDLSITLGRGKAPSFALTSSLAGLGLKIPPINWQMSQGQTGEFRVAGSLGEAPKVDRLSLSAPGLKASGALDLGPNGAFKAARLDRVRAGSWLDAAVTLTSRGANATPAIRVEGARVDMRSAPFGADAGQGSGGGAAGGGNAPLAIVVEELVISEGIRLAPFQGSFTMGKGLDGSFRGKVNGRATVEGRVTPSRNGSGFELRSKDAGKALSAAGLLRRASGGALTLRMRPVADRPGHYDGALKIQNTRLTDAPAIAALLSAISVVGLIDQMAGEGIFFSDVDADFRLAPDRVTITKSSAVGPSMGISMDGIYRMKDGYMDMQGVVSPIYLLNGIGAIFSRNREGLFGFHYWIKGTAANPKVGVNPMSILTPGMFRDLFRKPPPKVK</sequence>
<accession>A0A0L1JNY8</accession>
<evidence type="ECO:0008006" key="3">
    <source>
        <dbReference type="Google" id="ProtNLM"/>
    </source>
</evidence>